<protein>
    <submittedName>
        <fullName evidence="2">Uncharacterized protein</fullName>
    </submittedName>
</protein>
<feature type="region of interest" description="Disordered" evidence="1">
    <location>
        <begin position="94"/>
        <end position="124"/>
    </location>
</feature>
<evidence type="ECO:0000256" key="1">
    <source>
        <dbReference type="SAM" id="MobiDB-lite"/>
    </source>
</evidence>
<dbReference type="EMBL" id="FCOM02000091">
    <property type="protein sequence ID" value="SAL87415.1"/>
    <property type="molecule type" value="Genomic_DNA"/>
</dbReference>
<gene>
    <name evidence="2" type="ORF">AWB74_08105</name>
</gene>
<sequence length="302" mass="33249">MRDICPACAIMKPLSPEAMRQILAETHEYLLVNALKHGGYSWSWPDGSVRGIRILRAKKSGAFKRPRFSEKNVAAPATRDELLRMVGEDLAQVFNGSRPKGGQRPGPATPKRRGAESAALPAHTPTYSGKPLVFQQVNLGVELNRPMLYFAQSFDVNGAPYAKYVGKADDHVRPLEHYQGKIARMLAGCKDKYRRVHRGLALANDRNHRCVITLVCNVPEGADILAWEAHAIKATGSFGRNDEYRLNGNRGSWKRIVGEDIPEPLRLALSQLDFRDPATCGYVAVTSTCSDAATAVKSSLNL</sequence>
<organism evidence="2 3">
    <name type="scientific">Caballeronia arvi</name>
    <dbReference type="NCBI Taxonomy" id="1777135"/>
    <lineage>
        <taxon>Bacteria</taxon>
        <taxon>Pseudomonadati</taxon>
        <taxon>Pseudomonadota</taxon>
        <taxon>Betaproteobacteria</taxon>
        <taxon>Burkholderiales</taxon>
        <taxon>Burkholderiaceae</taxon>
        <taxon>Caballeronia</taxon>
    </lineage>
</organism>
<reference evidence="2" key="1">
    <citation type="submission" date="2016-01" db="EMBL/GenBank/DDBJ databases">
        <authorList>
            <person name="Peeters C."/>
        </authorList>
    </citation>
    <scope>NUCLEOTIDE SEQUENCE [LARGE SCALE GENOMIC DNA]</scope>
    <source>
        <strain evidence="2">LMG 29317</strain>
    </source>
</reference>
<evidence type="ECO:0000313" key="2">
    <source>
        <dbReference type="EMBL" id="SAL87415.1"/>
    </source>
</evidence>
<dbReference type="Proteomes" id="UP000055019">
    <property type="component" value="Unassembled WGS sequence"/>
</dbReference>
<name>A0A158L2F0_9BURK</name>
<dbReference type="AlphaFoldDB" id="A0A158L2F0"/>
<accession>A0A158L2F0</accession>
<proteinExistence type="predicted"/>
<evidence type="ECO:0000313" key="3">
    <source>
        <dbReference type="Proteomes" id="UP000055019"/>
    </source>
</evidence>
<dbReference type="OrthoDB" id="9134035at2"/>
<dbReference type="RefSeq" id="WP_143749456.1">
    <property type="nucleotide sequence ID" value="NZ_FCOM02000091.1"/>
</dbReference>
<keyword evidence="3" id="KW-1185">Reference proteome</keyword>
<comment type="caution">
    <text evidence="2">The sequence shown here is derived from an EMBL/GenBank/DDBJ whole genome shotgun (WGS) entry which is preliminary data.</text>
</comment>